<evidence type="ECO:0000256" key="1">
    <source>
        <dbReference type="SAM" id="Phobius"/>
    </source>
</evidence>
<sequence>MGAFALQRKYELQLPSSFVDIDRDEMEYIEGGFPRWYVSIPVDALLLATPLGWAMAPLKYLGRTAAISLLKRYAGKLSGIIGWAVTKAVGAAGSALFNITGSSLLNLLIPNLGSFTSIGGIVAFAADYFSDGAVNNNIVL</sequence>
<keyword evidence="1" id="KW-1133">Transmembrane helix</keyword>
<reference evidence="2 3" key="1">
    <citation type="submission" date="2019-03" db="EMBL/GenBank/DDBJ databases">
        <title>Genomic Encyclopedia of Type Strains, Phase IV (KMG-IV): sequencing the most valuable type-strain genomes for metagenomic binning, comparative biology and taxonomic classification.</title>
        <authorList>
            <person name="Goeker M."/>
        </authorList>
    </citation>
    <scope>NUCLEOTIDE SEQUENCE [LARGE SCALE GENOMIC DNA]</scope>
    <source>
        <strain evidence="2 3">DSM 24455</strain>
    </source>
</reference>
<feature type="transmembrane region" description="Helical" evidence="1">
    <location>
        <begin position="36"/>
        <end position="56"/>
    </location>
</feature>
<proteinExistence type="predicted"/>
<evidence type="ECO:0000313" key="3">
    <source>
        <dbReference type="Proteomes" id="UP000295325"/>
    </source>
</evidence>
<dbReference type="AlphaFoldDB" id="A0A4R7KM21"/>
<accession>A0A4R7KM21</accession>
<keyword evidence="3" id="KW-1185">Reference proteome</keyword>
<evidence type="ECO:0000313" key="2">
    <source>
        <dbReference type="EMBL" id="TDT57225.1"/>
    </source>
</evidence>
<gene>
    <name evidence="2" type="ORF">EDD71_1124</name>
</gene>
<name>A0A4R7KM21_9CLOT</name>
<comment type="caution">
    <text evidence="2">The sequence shown here is derived from an EMBL/GenBank/DDBJ whole genome shotgun (WGS) entry which is preliminary data.</text>
</comment>
<feature type="transmembrane region" description="Helical" evidence="1">
    <location>
        <begin position="103"/>
        <end position="126"/>
    </location>
</feature>
<dbReference type="OrthoDB" id="1938846at2"/>
<keyword evidence="1" id="KW-0472">Membrane</keyword>
<keyword evidence="1" id="KW-0812">Transmembrane</keyword>
<dbReference type="RefSeq" id="WP_133628279.1">
    <property type="nucleotide sequence ID" value="NZ_SOAZ01000012.1"/>
</dbReference>
<feature type="transmembrane region" description="Helical" evidence="1">
    <location>
        <begin position="77"/>
        <end position="97"/>
    </location>
</feature>
<dbReference type="Proteomes" id="UP000295325">
    <property type="component" value="Unassembled WGS sequence"/>
</dbReference>
<protein>
    <submittedName>
        <fullName evidence="2">Uncharacterized protein</fullName>
    </submittedName>
</protein>
<dbReference type="EMBL" id="SOAZ01000012">
    <property type="protein sequence ID" value="TDT57225.1"/>
    <property type="molecule type" value="Genomic_DNA"/>
</dbReference>
<organism evidence="2 3">
    <name type="scientific">Fonticella tunisiensis</name>
    <dbReference type="NCBI Taxonomy" id="1096341"/>
    <lineage>
        <taxon>Bacteria</taxon>
        <taxon>Bacillati</taxon>
        <taxon>Bacillota</taxon>
        <taxon>Clostridia</taxon>
        <taxon>Eubacteriales</taxon>
        <taxon>Clostridiaceae</taxon>
        <taxon>Fonticella</taxon>
    </lineage>
</organism>